<feature type="transmembrane region" description="Helical" evidence="1">
    <location>
        <begin position="54"/>
        <end position="72"/>
    </location>
</feature>
<dbReference type="STRING" id="1073996.SAMN05444271_12616"/>
<feature type="transmembrane region" description="Helical" evidence="1">
    <location>
        <begin position="113"/>
        <end position="131"/>
    </location>
</feature>
<feature type="transmembrane region" description="Helical" evidence="1">
    <location>
        <begin position="163"/>
        <end position="180"/>
    </location>
</feature>
<dbReference type="SMART" id="SM00014">
    <property type="entry name" value="acidPPc"/>
    <property type="match status" value="1"/>
</dbReference>
<dbReference type="EMBL" id="FNYR01000026">
    <property type="protein sequence ID" value="SEJ15927.1"/>
    <property type="molecule type" value="Genomic_DNA"/>
</dbReference>
<organism evidence="3 4">
    <name type="scientific">Halohasta litchfieldiae</name>
    <dbReference type="NCBI Taxonomy" id="1073996"/>
    <lineage>
        <taxon>Archaea</taxon>
        <taxon>Methanobacteriati</taxon>
        <taxon>Methanobacteriota</taxon>
        <taxon>Stenosarchaea group</taxon>
        <taxon>Halobacteria</taxon>
        <taxon>Halobacteriales</taxon>
        <taxon>Haloferacaceae</taxon>
        <taxon>Halohasta</taxon>
    </lineage>
</organism>
<feature type="transmembrane region" description="Helical" evidence="1">
    <location>
        <begin position="246"/>
        <end position="266"/>
    </location>
</feature>
<evidence type="ECO:0000313" key="3">
    <source>
        <dbReference type="EMBL" id="SEJ15927.1"/>
    </source>
</evidence>
<reference evidence="3 4" key="1">
    <citation type="submission" date="2016-10" db="EMBL/GenBank/DDBJ databases">
        <authorList>
            <person name="de Groot N.N."/>
        </authorList>
    </citation>
    <scope>NUCLEOTIDE SEQUENCE [LARGE SCALE GENOMIC DNA]</scope>
    <source>
        <strain evidence="3 4">DSM 22187</strain>
    </source>
</reference>
<sequence length="295" mass="29947">MMTPPLQTLLVSGGDLLVVLFALITLAGDAWFVLVGLAMLYWVGPRYIEDARPVAAVCIGLATLGLAAVLAIKTATGIPRPAMTPVDPTGLPSLIGSFVGGEIESDGFTFPSGHATAATVVYGGLGLLLSVGRRRTRYLIAGGCIALISLSRVVLQVHYPRDVLAGIGLGAVLVAIGITVARDGDRLRPERLFAVSGIVAVIGFGVAVDAGHPREILQGAIGIGTAIGAAAVWYRLGDQLVAAPPVSIPLAAVGLAVAGGLWLGAYVGVLPILGAMAASAVAVGIILMLPLAEQR</sequence>
<proteinExistence type="predicted"/>
<dbReference type="AlphaFoldDB" id="A0A1H6WP10"/>
<feature type="domain" description="Phosphatidic acid phosphatase type 2/haloperoxidase" evidence="2">
    <location>
        <begin position="56"/>
        <end position="178"/>
    </location>
</feature>
<dbReference type="InterPro" id="IPR000326">
    <property type="entry name" value="PAP2/HPO"/>
</dbReference>
<dbReference type="KEGG" id="hae:halTADL_3424"/>
<feature type="transmembrane region" description="Helical" evidence="1">
    <location>
        <begin position="138"/>
        <end position="157"/>
    </location>
</feature>
<protein>
    <submittedName>
        <fullName evidence="3">Membrane-associated phospholipid phosphatase</fullName>
    </submittedName>
</protein>
<dbReference type="PANTHER" id="PTHR14969:SF13">
    <property type="entry name" value="AT30094P"/>
    <property type="match status" value="1"/>
</dbReference>
<dbReference type="PANTHER" id="PTHR14969">
    <property type="entry name" value="SPHINGOSINE-1-PHOSPHATE PHOSPHOHYDROLASE"/>
    <property type="match status" value="1"/>
</dbReference>
<dbReference type="Proteomes" id="UP000198888">
    <property type="component" value="Unassembled WGS sequence"/>
</dbReference>
<accession>A0A1H6WP10</accession>
<accession>A0A2H4Q6Y4</accession>
<dbReference type="InterPro" id="IPR036938">
    <property type="entry name" value="PAP2/HPO_sf"/>
</dbReference>
<feature type="transmembrane region" description="Helical" evidence="1">
    <location>
        <begin position="192"/>
        <end position="210"/>
    </location>
</feature>
<feature type="transmembrane region" description="Helical" evidence="1">
    <location>
        <begin position="216"/>
        <end position="234"/>
    </location>
</feature>
<evidence type="ECO:0000256" key="1">
    <source>
        <dbReference type="SAM" id="Phobius"/>
    </source>
</evidence>
<gene>
    <name evidence="3" type="ORF">SAMN05444271_12616</name>
</gene>
<keyword evidence="4" id="KW-1185">Reference proteome</keyword>
<keyword evidence="1" id="KW-1133">Transmembrane helix</keyword>
<keyword evidence="1" id="KW-0472">Membrane</keyword>
<feature type="transmembrane region" description="Helical" evidence="1">
    <location>
        <begin position="272"/>
        <end position="292"/>
    </location>
</feature>
<dbReference type="Pfam" id="PF01569">
    <property type="entry name" value="PAP2"/>
    <property type="match status" value="1"/>
</dbReference>
<evidence type="ECO:0000259" key="2">
    <source>
        <dbReference type="SMART" id="SM00014"/>
    </source>
</evidence>
<name>A0A1H6WP10_9EURY</name>
<dbReference type="Gene3D" id="1.20.144.10">
    <property type="entry name" value="Phosphatidic acid phosphatase type 2/haloperoxidase"/>
    <property type="match status" value="1"/>
</dbReference>
<evidence type="ECO:0000313" key="4">
    <source>
        <dbReference type="Proteomes" id="UP000198888"/>
    </source>
</evidence>
<feature type="transmembrane region" description="Helical" evidence="1">
    <location>
        <begin position="16"/>
        <end position="42"/>
    </location>
</feature>
<keyword evidence="1" id="KW-0812">Transmembrane</keyword>
<dbReference type="SUPFAM" id="SSF48317">
    <property type="entry name" value="Acid phosphatase/Vanadium-dependent haloperoxidase"/>
    <property type="match status" value="1"/>
</dbReference>